<name>A0A8S4Q3J0_OWEFU</name>
<comment type="caution">
    <text evidence="2">The sequence shown here is derived from an EMBL/GenBank/DDBJ whole genome shotgun (WGS) entry which is preliminary data.</text>
</comment>
<gene>
    <name evidence="2" type="ORF">OFUS_LOCUS24896</name>
</gene>
<accession>A0A8S4Q3J0</accession>
<evidence type="ECO:0000256" key="1">
    <source>
        <dbReference type="SAM" id="MobiDB-lite"/>
    </source>
</evidence>
<feature type="region of interest" description="Disordered" evidence="1">
    <location>
        <begin position="95"/>
        <end position="128"/>
    </location>
</feature>
<proteinExistence type="predicted"/>
<keyword evidence="3" id="KW-1185">Reference proteome</keyword>
<feature type="non-terminal residue" evidence="2">
    <location>
        <position position="128"/>
    </location>
</feature>
<organism evidence="2 3">
    <name type="scientific">Owenia fusiformis</name>
    <name type="common">Polychaete worm</name>
    <dbReference type="NCBI Taxonomy" id="6347"/>
    <lineage>
        <taxon>Eukaryota</taxon>
        <taxon>Metazoa</taxon>
        <taxon>Spiralia</taxon>
        <taxon>Lophotrochozoa</taxon>
        <taxon>Annelida</taxon>
        <taxon>Polychaeta</taxon>
        <taxon>Sedentaria</taxon>
        <taxon>Canalipalpata</taxon>
        <taxon>Sabellida</taxon>
        <taxon>Oweniida</taxon>
        <taxon>Oweniidae</taxon>
        <taxon>Owenia</taxon>
    </lineage>
</organism>
<protein>
    <submittedName>
        <fullName evidence="2">Uncharacterized protein</fullName>
    </submittedName>
</protein>
<dbReference type="Proteomes" id="UP000749559">
    <property type="component" value="Unassembled WGS sequence"/>
</dbReference>
<dbReference type="AlphaFoldDB" id="A0A8S4Q3J0"/>
<reference evidence="2" key="1">
    <citation type="submission" date="2022-03" db="EMBL/GenBank/DDBJ databases">
        <authorList>
            <person name="Martin C."/>
        </authorList>
    </citation>
    <scope>NUCLEOTIDE SEQUENCE</scope>
</reference>
<dbReference type="EMBL" id="CAIIXF020000012">
    <property type="protein sequence ID" value="CAH1801074.1"/>
    <property type="molecule type" value="Genomic_DNA"/>
</dbReference>
<evidence type="ECO:0000313" key="2">
    <source>
        <dbReference type="EMBL" id="CAH1801074.1"/>
    </source>
</evidence>
<sequence length="128" mass="14214">MRQSTIFFVVLAAQVSSGTHRFKPINRTINDVSGLKSCLFRVEPKIRERSNGMTSMDNKEKALCCDPSDNPIDCTCVGIAFCSGYITGLKPSLIAPKGNNSRQNHRLDDEKIAEIQSNDHRSNKEVLS</sequence>
<evidence type="ECO:0000313" key="3">
    <source>
        <dbReference type="Proteomes" id="UP000749559"/>
    </source>
</evidence>
<feature type="compositionally biased region" description="Basic and acidic residues" evidence="1">
    <location>
        <begin position="105"/>
        <end position="128"/>
    </location>
</feature>